<dbReference type="Proteomes" id="UP001374584">
    <property type="component" value="Unassembled WGS sequence"/>
</dbReference>
<dbReference type="AlphaFoldDB" id="A0AAN9RF84"/>
<organism evidence="1 2">
    <name type="scientific">Phaseolus coccineus</name>
    <name type="common">Scarlet runner bean</name>
    <name type="synonym">Phaseolus multiflorus</name>
    <dbReference type="NCBI Taxonomy" id="3886"/>
    <lineage>
        <taxon>Eukaryota</taxon>
        <taxon>Viridiplantae</taxon>
        <taxon>Streptophyta</taxon>
        <taxon>Embryophyta</taxon>
        <taxon>Tracheophyta</taxon>
        <taxon>Spermatophyta</taxon>
        <taxon>Magnoliopsida</taxon>
        <taxon>eudicotyledons</taxon>
        <taxon>Gunneridae</taxon>
        <taxon>Pentapetalae</taxon>
        <taxon>rosids</taxon>
        <taxon>fabids</taxon>
        <taxon>Fabales</taxon>
        <taxon>Fabaceae</taxon>
        <taxon>Papilionoideae</taxon>
        <taxon>50 kb inversion clade</taxon>
        <taxon>NPAAA clade</taxon>
        <taxon>indigoferoid/millettioid clade</taxon>
        <taxon>Phaseoleae</taxon>
        <taxon>Phaseolus</taxon>
    </lineage>
</organism>
<dbReference type="PANTHER" id="PTHR33103:SF27">
    <property type="entry name" value="OS04G0594700 PROTEIN"/>
    <property type="match status" value="1"/>
</dbReference>
<proteinExistence type="predicted"/>
<dbReference type="InterPro" id="IPR007750">
    <property type="entry name" value="DUF674"/>
</dbReference>
<protein>
    <recommendedName>
        <fullName evidence="3">DUF674 family protein</fullName>
    </recommendedName>
</protein>
<sequence length="339" mass="37334">MLQEPISPETSDILDGFVNSNASFLITDDLKVSPYSFDKIINVLKVSGVKNMSSLSEMTVNITENQVLDLLKCCFCSRTVLTDLFLIGKLRRHISHNRRRITSCYLKGNNCDEIVVKIVLRKSNGKILLAEGKADFADLIFSLLTIPLGGALRLMGGCSYVGGVDGLYESVVDLDEHYFITKEVKNKFVDPLLAPHFKLSNLLPLRCDNFPKYYCYVGYDGIMIETCYLTSTYIVPSIPSSCESSVFVDPLFDPSSNGKGYIEGPTTYIVTDDLVVTPSSPISVVSLLSSMGIPVDDLEEEVVRIGTEEGVRILQALLTSTSALTLGLSHLLTKVKEEN</sequence>
<dbReference type="PANTHER" id="PTHR33103">
    <property type="entry name" value="OS01G0153900 PROTEIN"/>
    <property type="match status" value="1"/>
</dbReference>
<dbReference type="Pfam" id="PF05056">
    <property type="entry name" value="DUF674"/>
    <property type="match status" value="1"/>
</dbReference>
<keyword evidence="2" id="KW-1185">Reference proteome</keyword>
<reference evidence="1 2" key="1">
    <citation type="submission" date="2024-01" db="EMBL/GenBank/DDBJ databases">
        <title>The genomes of 5 underutilized Papilionoideae crops provide insights into root nodulation and disease resistanc.</title>
        <authorList>
            <person name="Jiang F."/>
        </authorList>
    </citation>
    <scope>NUCLEOTIDE SEQUENCE [LARGE SCALE GENOMIC DNA]</scope>
    <source>
        <strain evidence="1">JINMINGXINNONG_FW02</strain>
        <tissue evidence="1">Leaves</tissue>
    </source>
</reference>
<evidence type="ECO:0000313" key="1">
    <source>
        <dbReference type="EMBL" id="KAK7373850.1"/>
    </source>
</evidence>
<evidence type="ECO:0008006" key="3">
    <source>
        <dbReference type="Google" id="ProtNLM"/>
    </source>
</evidence>
<dbReference type="EMBL" id="JAYMYR010000003">
    <property type="protein sequence ID" value="KAK7373850.1"/>
    <property type="molecule type" value="Genomic_DNA"/>
</dbReference>
<name>A0AAN9RF84_PHACN</name>
<gene>
    <name evidence="1" type="ORF">VNO80_07270</name>
</gene>
<accession>A0AAN9RF84</accession>
<comment type="caution">
    <text evidence="1">The sequence shown here is derived from an EMBL/GenBank/DDBJ whole genome shotgun (WGS) entry which is preliminary data.</text>
</comment>
<evidence type="ECO:0000313" key="2">
    <source>
        <dbReference type="Proteomes" id="UP001374584"/>
    </source>
</evidence>